<dbReference type="EMBL" id="CP036276">
    <property type="protein sequence ID" value="QDU41757.1"/>
    <property type="molecule type" value="Genomic_DNA"/>
</dbReference>
<feature type="chain" id="PRO_5021768831" description="Squalene cyclase C-terminal domain-containing protein" evidence="1">
    <location>
        <begin position="30"/>
        <end position="384"/>
    </location>
</feature>
<keyword evidence="1" id="KW-0732">Signal</keyword>
<evidence type="ECO:0000256" key="1">
    <source>
        <dbReference type="SAM" id="SignalP"/>
    </source>
</evidence>
<organism evidence="2 3">
    <name type="scientific">Symmachiella dynata</name>
    <dbReference type="NCBI Taxonomy" id="2527995"/>
    <lineage>
        <taxon>Bacteria</taxon>
        <taxon>Pseudomonadati</taxon>
        <taxon>Planctomycetota</taxon>
        <taxon>Planctomycetia</taxon>
        <taxon>Planctomycetales</taxon>
        <taxon>Planctomycetaceae</taxon>
        <taxon>Symmachiella</taxon>
    </lineage>
</organism>
<dbReference type="RefSeq" id="WP_231962028.1">
    <property type="nucleotide sequence ID" value="NZ_CP036270.1"/>
</dbReference>
<keyword evidence="3" id="KW-1185">Reference proteome</keyword>
<dbReference type="InterPro" id="IPR008930">
    <property type="entry name" value="Terpenoid_cyclase/PrenylTrfase"/>
</dbReference>
<feature type="signal peptide" evidence="1">
    <location>
        <begin position="1"/>
        <end position="29"/>
    </location>
</feature>
<accession>A0A517ZGZ7</accession>
<gene>
    <name evidence="2" type="ORF">Mal52_02110</name>
</gene>
<name>A0A517ZGZ7_9PLAN</name>
<dbReference type="AlphaFoldDB" id="A0A517ZGZ7"/>
<dbReference type="Gene3D" id="1.50.10.20">
    <property type="match status" value="2"/>
</dbReference>
<dbReference type="KEGG" id="sdyn:Mal52_02110"/>
<dbReference type="Proteomes" id="UP000319383">
    <property type="component" value="Chromosome"/>
</dbReference>
<protein>
    <recommendedName>
        <fullName evidence="4">Squalene cyclase C-terminal domain-containing protein</fullName>
    </recommendedName>
</protein>
<evidence type="ECO:0000313" key="2">
    <source>
        <dbReference type="EMBL" id="QDU41757.1"/>
    </source>
</evidence>
<evidence type="ECO:0000313" key="3">
    <source>
        <dbReference type="Proteomes" id="UP000319383"/>
    </source>
</evidence>
<reference evidence="2 3" key="1">
    <citation type="submission" date="2019-02" db="EMBL/GenBank/DDBJ databases">
        <title>Deep-cultivation of Planctomycetes and their phenomic and genomic characterization uncovers novel biology.</title>
        <authorList>
            <person name="Wiegand S."/>
            <person name="Jogler M."/>
            <person name="Boedeker C."/>
            <person name="Pinto D."/>
            <person name="Vollmers J."/>
            <person name="Rivas-Marin E."/>
            <person name="Kohn T."/>
            <person name="Peeters S.H."/>
            <person name="Heuer A."/>
            <person name="Rast P."/>
            <person name="Oberbeckmann S."/>
            <person name="Bunk B."/>
            <person name="Jeske O."/>
            <person name="Meyerdierks A."/>
            <person name="Storesund J.E."/>
            <person name="Kallscheuer N."/>
            <person name="Luecker S."/>
            <person name="Lage O.M."/>
            <person name="Pohl T."/>
            <person name="Merkel B.J."/>
            <person name="Hornburger P."/>
            <person name="Mueller R.-W."/>
            <person name="Bruemmer F."/>
            <person name="Labrenz M."/>
            <person name="Spormann A.M."/>
            <person name="Op den Camp H."/>
            <person name="Overmann J."/>
            <person name="Amann R."/>
            <person name="Jetten M.S.M."/>
            <person name="Mascher T."/>
            <person name="Medema M.H."/>
            <person name="Devos D.P."/>
            <person name="Kaster A.-K."/>
            <person name="Ovreas L."/>
            <person name="Rohde M."/>
            <person name="Galperin M.Y."/>
            <person name="Jogler C."/>
        </authorList>
    </citation>
    <scope>NUCLEOTIDE SEQUENCE [LARGE SCALE GENOMIC DNA]</scope>
    <source>
        <strain evidence="2 3">Mal52</strain>
    </source>
</reference>
<evidence type="ECO:0008006" key="4">
    <source>
        <dbReference type="Google" id="ProtNLM"/>
    </source>
</evidence>
<dbReference type="SUPFAM" id="SSF48239">
    <property type="entry name" value="Terpenoid cyclases/Protein prenyltransferases"/>
    <property type="match status" value="1"/>
</dbReference>
<dbReference type="CDD" id="cd00688">
    <property type="entry name" value="ISOPREN_C2_like"/>
    <property type="match status" value="1"/>
</dbReference>
<sequence precursor="true">MKLNTYVSAVLVAGAVLLVPFVTMATAAAAEEGPAVKMVGPQLDALKKSRAQATKFLRASQADDGSWTSPMATGITALVTTSLLRSDVPVDDPMVAKALKNLEGFIQKDGGIYFDQSNHRNYETSICVLAFDAANADGRYDKTLAGAAKFLRGLQWDEDEGLTKSDDSYGGAGYGSHERPDLSNTQFFMEALKATGAGEDDPNIQNALLFVSRCQNLESQYNTTKFASKINDGGFYYTIAAGGTSQAGVEPNGGLRSYGSMTYAGLKSMVYAGLDAEDKRVKAALQWITDHYTVSENPGMKQMGVFYYYHTFAKTLDTLDLQMLEDKEGGKHDWRKELAEILMQRQLENGSWLNTTPRWYEGDPNLATAYSLLALSYCQPQPVK</sequence>
<proteinExistence type="predicted"/>